<keyword evidence="4 7" id="KW-0256">Endoplasmic reticulum</keyword>
<keyword evidence="3 7" id="KW-0812">Transmembrane</keyword>
<evidence type="ECO:0000256" key="6">
    <source>
        <dbReference type="ARBA" id="ARBA00023136"/>
    </source>
</evidence>
<feature type="transmembrane region" description="Helical" evidence="7">
    <location>
        <begin position="138"/>
        <end position="159"/>
    </location>
</feature>
<evidence type="ECO:0000313" key="10">
    <source>
        <dbReference type="Proteomes" id="UP001516464"/>
    </source>
</evidence>
<dbReference type="PANTHER" id="PTHR11009">
    <property type="entry name" value="DER1-LIKE PROTEIN, DERLIN"/>
    <property type="match status" value="1"/>
</dbReference>
<dbReference type="InterPro" id="IPR035952">
    <property type="entry name" value="Rhomboid-like_sf"/>
</dbReference>
<feature type="compositionally biased region" description="Basic and acidic residues" evidence="8">
    <location>
        <begin position="213"/>
        <end position="233"/>
    </location>
</feature>
<comment type="subcellular location">
    <subcellularLocation>
        <location evidence="1 7">Endoplasmic reticulum membrane</location>
        <topology evidence="1 7">Multi-pass membrane protein</topology>
    </subcellularLocation>
</comment>
<gene>
    <name evidence="9" type="primary">Derl2</name>
    <name evidence="9" type="ORF">TCON_0643</name>
</gene>
<dbReference type="Proteomes" id="UP001516464">
    <property type="component" value="Unassembled WGS sequence"/>
</dbReference>
<dbReference type="Pfam" id="PF04511">
    <property type="entry name" value="DER1"/>
    <property type="match status" value="1"/>
</dbReference>
<evidence type="ECO:0000256" key="1">
    <source>
        <dbReference type="ARBA" id="ARBA00004477"/>
    </source>
</evidence>
<comment type="function">
    <text evidence="7">May be involved in the degradation of misfolded endoplasmic reticulum (ER) luminal proteins.</text>
</comment>
<organism evidence="9 10">
    <name type="scientific">Astathelohania contejeani</name>
    <dbReference type="NCBI Taxonomy" id="164912"/>
    <lineage>
        <taxon>Eukaryota</taxon>
        <taxon>Fungi</taxon>
        <taxon>Fungi incertae sedis</taxon>
        <taxon>Microsporidia</taxon>
        <taxon>Astathelohaniidae</taxon>
        <taxon>Astathelohania</taxon>
    </lineage>
</organism>
<keyword evidence="5 7" id="KW-1133">Transmembrane helix</keyword>
<protein>
    <recommendedName>
        <fullName evidence="7">Derlin</fullName>
    </recommendedName>
</protein>
<comment type="caution">
    <text evidence="9">The sequence shown here is derived from an EMBL/GenBank/DDBJ whole genome shotgun (WGS) entry which is preliminary data.</text>
</comment>
<feature type="transmembrane region" description="Helical" evidence="7">
    <location>
        <begin position="60"/>
        <end position="82"/>
    </location>
</feature>
<dbReference type="InterPro" id="IPR007599">
    <property type="entry name" value="DER1"/>
</dbReference>
<keyword evidence="10" id="KW-1185">Reference proteome</keyword>
<dbReference type="EMBL" id="SBIQ01000026">
    <property type="protein sequence ID" value="KAF7684165.1"/>
    <property type="molecule type" value="Genomic_DNA"/>
</dbReference>
<feature type="region of interest" description="Disordered" evidence="8">
    <location>
        <begin position="213"/>
        <end position="246"/>
    </location>
</feature>
<evidence type="ECO:0000256" key="4">
    <source>
        <dbReference type="ARBA" id="ARBA00022824"/>
    </source>
</evidence>
<dbReference type="SUPFAM" id="SSF144091">
    <property type="entry name" value="Rhomboid-like"/>
    <property type="match status" value="1"/>
</dbReference>
<sequence length="246" mass="28416">MADNFISEIIARTPVITRTLGFLLLSITVAVYVEMVTPFMLTHSLFYLRRLQLWRLITPFLYFGPLTFDVILHIVFLCRYSAMLEESHINSSDYLYLLIIVSSLLHIAASFTGLSFLGPSLSATVTYIWTRINPTTHVQLLGCVVFPAFYLPFVVPVFTLISEKKLPVDDVLGILVGHFYYFFKYIYPRYGYDILATPRIIQRIFGEEIPLEEKENKKSESERIETEIDRSSDATENNEMNRTVNK</sequence>
<evidence type="ECO:0000256" key="7">
    <source>
        <dbReference type="RuleBase" id="RU363059"/>
    </source>
</evidence>
<evidence type="ECO:0000256" key="2">
    <source>
        <dbReference type="ARBA" id="ARBA00008917"/>
    </source>
</evidence>
<reference evidence="9 10" key="1">
    <citation type="submission" date="2019-01" db="EMBL/GenBank/DDBJ databases">
        <title>Genomes sequencing and comparative genomics of infectious freshwater microsporidia, Cucumispora dikerogammari and Thelohania contejeani.</title>
        <authorList>
            <person name="Cormier A."/>
            <person name="Giraud I."/>
            <person name="Wattier R."/>
            <person name="Teixeira M."/>
            <person name="Grandjean F."/>
            <person name="Rigaud T."/>
            <person name="Cordaux R."/>
        </authorList>
    </citation>
    <scope>NUCLEOTIDE SEQUENCE [LARGE SCALE GENOMIC DNA]</scope>
    <source>
        <strain evidence="9">T1</strain>
        <tissue evidence="9">Spores</tissue>
    </source>
</reference>
<proteinExistence type="inferred from homology"/>
<feature type="transmembrane region" description="Helical" evidence="7">
    <location>
        <begin position="94"/>
        <end position="117"/>
    </location>
</feature>
<feature type="transmembrane region" description="Helical" evidence="7">
    <location>
        <begin position="20"/>
        <end position="48"/>
    </location>
</feature>
<evidence type="ECO:0000256" key="8">
    <source>
        <dbReference type="SAM" id="MobiDB-lite"/>
    </source>
</evidence>
<feature type="compositionally biased region" description="Polar residues" evidence="8">
    <location>
        <begin position="234"/>
        <end position="246"/>
    </location>
</feature>
<accession>A0ABQ7I1C3</accession>
<evidence type="ECO:0000256" key="5">
    <source>
        <dbReference type="ARBA" id="ARBA00022989"/>
    </source>
</evidence>
<evidence type="ECO:0000313" key="9">
    <source>
        <dbReference type="EMBL" id="KAF7684165.1"/>
    </source>
</evidence>
<name>A0ABQ7I1C3_9MICR</name>
<comment type="similarity">
    <text evidence="2 7">Belongs to the derlin family.</text>
</comment>
<evidence type="ECO:0000256" key="3">
    <source>
        <dbReference type="ARBA" id="ARBA00022692"/>
    </source>
</evidence>
<keyword evidence="6 7" id="KW-0472">Membrane</keyword>